<evidence type="ECO:0000256" key="1">
    <source>
        <dbReference type="SAM" id="SignalP"/>
    </source>
</evidence>
<dbReference type="STRING" id="332977.SAMN05421740_101464"/>
<accession>A0A1H7FU30</accession>
<evidence type="ECO:0008006" key="4">
    <source>
        <dbReference type="Google" id="ProtNLM"/>
    </source>
</evidence>
<proteinExistence type="predicted"/>
<dbReference type="Gene3D" id="2.160.20.10">
    <property type="entry name" value="Single-stranded right-handed beta-helix, Pectin lyase-like"/>
    <property type="match status" value="1"/>
</dbReference>
<sequence length="413" mass="45815">MKHTRSVLVMLLLAAVMLSTAQAQMKSIQEFGVLPTNEASVNAKNLQKAIDWATRSGAALYIEPVEVPYPIDGGIILKKNVSLVGANGPTPRGTRHPEAKRPVGSVFNITDDSKPFIVVESGTRIEGIQFWYSKQELEDPAKVIPYPPTIQLNKMAFTQGVKLADLTFYGEYVAMDFNADPKFKCELILIEHCYGYPLSGEFIRIDYCYDIPRFLHCHVNPAIMREIGYRFSKAVIDSVVDRKTFAYSVNHTDNAQLMDVFTFATWGGIHLGSESYGQLTNFNLDCVAVGIYKEGSNTKNRNWQIAQGSIIANAGNTLEETRPIIIEGQGHTAISNVEAFSGGNGALTNLEKSYDFLWVKGDKRLTISLFGCRMRNYTAADPLTVDNPNAVIQAVACVDHAEELYNRIIQPTK</sequence>
<keyword evidence="3" id="KW-1185">Reference proteome</keyword>
<protein>
    <recommendedName>
        <fullName evidence="4">Right handed beta helix region</fullName>
    </recommendedName>
</protein>
<name>A0A1H7FU30_9SPHI</name>
<dbReference type="OrthoDB" id="633480at2"/>
<gene>
    <name evidence="2" type="ORF">SAMN05421740_101464</name>
</gene>
<evidence type="ECO:0000313" key="3">
    <source>
        <dbReference type="Proteomes" id="UP000198916"/>
    </source>
</evidence>
<dbReference type="InterPro" id="IPR011050">
    <property type="entry name" value="Pectin_lyase_fold/virulence"/>
</dbReference>
<dbReference type="Proteomes" id="UP000198916">
    <property type="component" value="Unassembled WGS sequence"/>
</dbReference>
<reference evidence="3" key="1">
    <citation type="submission" date="2016-10" db="EMBL/GenBank/DDBJ databases">
        <authorList>
            <person name="Varghese N."/>
            <person name="Submissions S."/>
        </authorList>
    </citation>
    <scope>NUCLEOTIDE SEQUENCE [LARGE SCALE GENOMIC DNA]</scope>
    <source>
        <strain evidence="3">Jip14</strain>
    </source>
</reference>
<dbReference type="RefSeq" id="WP_143053774.1">
    <property type="nucleotide sequence ID" value="NZ_FNZR01000001.1"/>
</dbReference>
<feature type="chain" id="PRO_5011771742" description="Right handed beta helix region" evidence="1">
    <location>
        <begin position="24"/>
        <end position="413"/>
    </location>
</feature>
<feature type="signal peptide" evidence="1">
    <location>
        <begin position="1"/>
        <end position="23"/>
    </location>
</feature>
<dbReference type="AlphaFoldDB" id="A0A1H7FU30"/>
<dbReference type="EMBL" id="FNZR01000001">
    <property type="protein sequence ID" value="SEK29458.1"/>
    <property type="molecule type" value="Genomic_DNA"/>
</dbReference>
<dbReference type="InterPro" id="IPR012334">
    <property type="entry name" value="Pectin_lyas_fold"/>
</dbReference>
<keyword evidence="1" id="KW-0732">Signal</keyword>
<organism evidence="2 3">
    <name type="scientific">Parapedobacter koreensis</name>
    <dbReference type="NCBI Taxonomy" id="332977"/>
    <lineage>
        <taxon>Bacteria</taxon>
        <taxon>Pseudomonadati</taxon>
        <taxon>Bacteroidota</taxon>
        <taxon>Sphingobacteriia</taxon>
        <taxon>Sphingobacteriales</taxon>
        <taxon>Sphingobacteriaceae</taxon>
        <taxon>Parapedobacter</taxon>
    </lineage>
</organism>
<evidence type="ECO:0000313" key="2">
    <source>
        <dbReference type="EMBL" id="SEK29458.1"/>
    </source>
</evidence>
<dbReference type="SUPFAM" id="SSF51126">
    <property type="entry name" value="Pectin lyase-like"/>
    <property type="match status" value="1"/>
</dbReference>